<protein>
    <submittedName>
        <fullName evidence="2">Oxalate oxidase GF-3.8</fullName>
    </submittedName>
</protein>
<evidence type="ECO:0000313" key="2">
    <source>
        <dbReference type="EMBL" id="KAK4464566.1"/>
    </source>
</evidence>
<reference evidence="2" key="1">
    <citation type="journal article" date="2023" name="Mol. Phylogenet. Evol.">
        <title>Genome-scale phylogeny and comparative genomics of the fungal order Sordariales.</title>
        <authorList>
            <person name="Hensen N."/>
            <person name="Bonometti L."/>
            <person name="Westerberg I."/>
            <person name="Brannstrom I.O."/>
            <person name="Guillou S."/>
            <person name="Cros-Aarteil S."/>
            <person name="Calhoun S."/>
            <person name="Haridas S."/>
            <person name="Kuo A."/>
            <person name="Mondo S."/>
            <person name="Pangilinan J."/>
            <person name="Riley R."/>
            <person name="LaButti K."/>
            <person name="Andreopoulos B."/>
            <person name="Lipzen A."/>
            <person name="Chen C."/>
            <person name="Yan M."/>
            <person name="Daum C."/>
            <person name="Ng V."/>
            <person name="Clum A."/>
            <person name="Steindorff A."/>
            <person name="Ohm R.A."/>
            <person name="Martin F."/>
            <person name="Silar P."/>
            <person name="Natvig D.O."/>
            <person name="Lalanne C."/>
            <person name="Gautier V."/>
            <person name="Ament-Velasquez S.L."/>
            <person name="Kruys A."/>
            <person name="Hutchinson M.I."/>
            <person name="Powell A.J."/>
            <person name="Barry K."/>
            <person name="Miller A.N."/>
            <person name="Grigoriev I.V."/>
            <person name="Debuchy R."/>
            <person name="Gladieux P."/>
            <person name="Hiltunen Thoren M."/>
            <person name="Johannesson H."/>
        </authorList>
    </citation>
    <scope>NUCLEOTIDE SEQUENCE</scope>
    <source>
        <strain evidence="2">PSN324</strain>
    </source>
</reference>
<evidence type="ECO:0000256" key="1">
    <source>
        <dbReference type="SAM" id="MobiDB-lite"/>
    </source>
</evidence>
<dbReference type="AlphaFoldDB" id="A0AAV9HXV1"/>
<dbReference type="CDD" id="cd02231">
    <property type="entry name" value="cupin_BLL6423-like"/>
    <property type="match status" value="1"/>
</dbReference>
<name>A0AAV9HXV1_9PEZI</name>
<dbReference type="Proteomes" id="UP001321749">
    <property type="component" value="Unassembled WGS sequence"/>
</dbReference>
<dbReference type="SUPFAM" id="SSF51182">
    <property type="entry name" value="RmlC-like cupins"/>
    <property type="match status" value="1"/>
</dbReference>
<dbReference type="PANTHER" id="PTHR36156">
    <property type="entry name" value="SLR2101 PROTEIN"/>
    <property type="match status" value="1"/>
</dbReference>
<organism evidence="2 3">
    <name type="scientific">Cladorrhinum samala</name>
    <dbReference type="NCBI Taxonomy" id="585594"/>
    <lineage>
        <taxon>Eukaryota</taxon>
        <taxon>Fungi</taxon>
        <taxon>Dikarya</taxon>
        <taxon>Ascomycota</taxon>
        <taxon>Pezizomycotina</taxon>
        <taxon>Sordariomycetes</taxon>
        <taxon>Sordariomycetidae</taxon>
        <taxon>Sordariales</taxon>
        <taxon>Podosporaceae</taxon>
        <taxon>Cladorrhinum</taxon>
    </lineage>
</organism>
<comment type="caution">
    <text evidence="2">The sequence shown here is derived from an EMBL/GenBank/DDBJ whole genome shotgun (WGS) entry which is preliminary data.</text>
</comment>
<evidence type="ECO:0000313" key="3">
    <source>
        <dbReference type="Proteomes" id="UP001321749"/>
    </source>
</evidence>
<gene>
    <name evidence="2" type="ORF">QBC42DRAFT_319402</name>
</gene>
<feature type="region of interest" description="Disordered" evidence="1">
    <location>
        <begin position="1"/>
        <end position="43"/>
    </location>
</feature>
<proteinExistence type="predicted"/>
<dbReference type="EMBL" id="MU864947">
    <property type="protein sequence ID" value="KAK4464566.1"/>
    <property type="molecule type" value="Genomic_DNA"/>
</dbReference>
<dbReference type="PANTHER" id="PTHR36156:SF2">
    <property type="entry name" value="CUPIN TYPE-2 DOMAIN-CONTAINING PROTEIN"/>
    <property type="match status" value="1"/>
</dbReference>
<reference evidence="2" key="2">
    <citation type="submission" date="2023-06" db="EMBL/GenBank/DDBJ databases">
        <authorList>
            <consortium name="Lawrence Berkeley National Laboratory"/>
            <person name="Mondo S.J."/>
            <person name="Hensen N."/>
            <person name="Bonometti L."/>
            <person name="Westerberg I."/>
            <person name="Brannstrom I.O."/>
            <person name="Guillou S."/>
            <person name="Cros-Aarteil S."/>
            <person name="Calhoun S."/>
            <person name="Haridas S."/>
            <person name="Kuo A."/>
            <person name="Pangilinan J."/>
            <person name="Riley R."/>
            <person name="Labutti K."/>
            <person name="Andreopoulos B."/>
            <person name="Lipzen A."/>
            <person name="Chen C."/>
            <person name="Yanf M."/>
            <person name="Daum C."/>
            <person name="Ng V."/>
            <person name="Clum A."/>
            <person name="Steindorff A."/>
            <person name="Ohm R."/>
            <person name="Martin F."/>
            <person name="Silar P."/>
            <person name="Natvig D."/>
            <person name="Lalanne C."/>
            <person name="Gautier V."/>
            <person name="Ament-Velasquez S.L."/>
            <person name="Kruys A."/>
            <person name="Hutchinson M.I."/>
            <person name="Powell A.J."/>
            <person name="Barry K."/>
            <person name="Miller A.N."/>
            <person name="Grigoriev I.V."/>
            <person name="Debuchy R."/>
            <person name="Gladieux P."/>
            <person name="Thoren M.H."/>
            <person name="Johannesson H."/>
        </authorList>
    </citation>
    <scope>NUCLEOTIDE SEQUENCE</scope>
    <source>
        <strain evidence="2">PSN324</strain>
    </source>
</reference>
<dbReference type="Gene3D" id="2.60.120.10">
    <property type="entry name" value="Jelly Rolls"/>
    <property type="match status" value="1"/>
</dbReference>
<sequence length="212" mass="23512">MASSTSSAADEPPVVPHYPSPTRHTTTHSHRGNAIFARPSTFPPTPTPYGGVGMVVHDLYKTFTTPFNMTDERDIKAIEAHPVRPSEGTIWFPAPGEALVRYCDWVPKSTLAFHRTETIDFGVVVNGEMELTVGEGNKDHKRETRTLKVGDVVIQRGTMHAWRNASETEWARVVFFLIGAEPVVVAGEEKKAVYPWDEGAEEPEEEGKKKGE</sequence>
<dbReference type="InterPro" id="IPR014710">
    <property type="entry name" value="RmlC-like_jellyroll"/>
</dbReference>
<dbReference type="InterPro" id="IPR011051">
    <property type="entry name" value="RmlC_Cupin_sf"/>
</dbReference>
<keyword evidence="3" id="KW-1185">Reference proteome</keyword>
<dbReference type="InterPro" id="IPR047142">
    <property type="entry name" value="OryJ/VirC-like"/>
</dbReference>
<accession>A0AAV9HXV1</accession>